<proteinExistence type="predicted"/>
<dbReference type="AlphaFoldDB" id="A0A326UH58"/>
<comment type="caution">
    <text evidence="1">The sequence shown here is derived from an EMBL/GenBank/DDBJ whole genome shotgun (WGS) entry which is preliminary data.</text>
</comment>
<dbReference type="Proteomes" id="UP000248806">
    <property type="component" value="Unassembled WGS sequence"/>
</dbReference>
<dbReference type="EMBL" id="QKUF01000006">
    <property type="protein sequence ID" value="PZW31061.1"/>
    <property type="molecule type" value="Genomic_DNA"/>
</dbReference>
<reference evidence="1 2" key="1">
    <citation type="submission" date="2018-06" db="EMBL/GenBank/DDBJ databases">
        <title>Genomic Encyclopedia of Archaeal and Bacterial Type Strains, Phase II (KMG-II): from individual species to whole genera.</title>
        <authorList>
            <person name="Goeker M."/>
        </authorList>
    </citation>
    <scope>NUCLEOTIDE SEQUENCE [LARGE SCALE GENOMIC DNA]</scope>
    <source>
        <strain evidence="1 2">ATCC BAA-1881</strain>
    </source>
</reference>
<gene>
    <name evidence="1" type="ORF">EI42_02158</name>
</gene>
<evidence type="ECO:0000313" key="2">
    <source>
        <dbReference type="Proteomes" id="UP000248806"/>
    </source>
</evidence>
<name>A0A326UH58_THEHA</name>
<keyword evidence="2" id="KW-1185">Reference proteome</keyword>
<protein>
    <submittedName>
        <fullName evidence="1">Uncharacterized protein</fullName>
    </submittedName>
</protein>
<accession>A0A326UH58</accession>
<organism evidence="1 2">
    <name type="scientific">Thermosporothrix hazakensis</name>
    <dbReference type="NCBI Taxonomy" id="644383"/>
    <lineage>
        <taxon>Bacteria</taxon>
        <taxon>Bacillati</taxon>
        <taxon>Chloroflexota</taxon>
        <taxon>Ktedonobacteria</taxon>
        <taxon>Ktedonobacterales</taxon>
        <taxon>Thermosporotrichaceae</taxon>
        <taxon>Thermosporothrix</taxon>
    </lineage>
</organism>
<feature type="non-terminal residue" evidence="1">
    <location>
        <position position="49"/>
    </location>
</feature>
<sequence length="49" mass="5616">MKTVYHHHLPFVSHASFSHTTRSTSTPDYQKSLRFAREQLSETSHSLGS</sequence>
<evidence type="ECO:0000313" key="1">
    <source>
        <dbReference type="EMBL" id="PZW31061.1"/>
    </source>
</evidence>